<keyword evidence="2" id="KW-0812">Transmembrane</keyword>
<protein>
    <submittedName>
        <fullName evidence="3">Hvo_1808 family surface protein</fullName>
    </submittedName>
</protein>
<proteinExistence type="predicted"/>
<keyword evidence="2" id="KW-0472">Membrane</keyword>
<dbReference type="NCBIfam" id="NF038145">
    <property type="entry name" value="Hvo_1808_fam"/>
    <property type="match status" value="1"/>
</dbReference>
<evidence type="ECO:0000313" key="3">
    <source>
        <dbReference type="EMBL" id="MDF9747594.1"/>
    </source>
</evidence>
<keyword evidence="2" id="KW-1133">Transmembrane helix</keyword>
<dbReference type="RefSeq" id="WP_277523723.1">
    <property type="nucleotide sequence ID" value="NZ_JAMQOT010000007.1"/>
</dbReference>
<evidence type="ECO:0000313" key="4">
    <source>
        <dbReference type="Proteomes" id="UP001154061"/>
    </source>
</evidence>
<evidence type="ECO:0000256" key="2">
    <source>
        <dbReference type="SAM" id="Phobius"/>
    </source>
</evidence>
<accession>A0A9Q4L4T3</accession>
<dbReference type="AlphaFoldDB" id="A0A9Q4L4T3"/>
<dbReference type="EMBL" id="JAMQOT010000007">
    <property type="protein sequence ID" value="MDF9747594.1"/>
    <property type="molecule type" value="Genomic_DNA"/>
</dbReference>
<sequence>MRSTRTRPSVAVLVVVLTVLVATGGLVGPAVAATSAANSADSAGSSPDSASALHAPASSSTPAVSAQSDRPANPSTEDTVGYVEGYWYDDELAVDDQSDAVVDEADLDPVVYRAMARVERIRNVTFEEAVSVDVISREEYRETNGDRFTNITSANRLEQNVGYEALFMVDRDTEATDATETLYGGAVEGYYDPATDEIVIVSENPETPELNELTLGHELVHALQDQRFNLSALEGATQDESLAIDGLVEGDAGRVEREYERRCGTDWSCLTPSDGEQSQSLDVNWGIYFTVYQPYSDGPDYVDYLRQQGEGWSAVDAAYDDPPRTSSAVIHPGSEREPAAISVPDRSSDDWRQLRVDGGVGNDTVGEAGMVAMFAADALAEDRDSVIEATDLYQSGTTGFNYNHSYTNGWAGDELVIYTNDDANATSDPAEAAGHAGYVWRTQWQSGTDTRQFVDGYLQLLENHDAESVDGRQDTYVIDDGGYSGAYYLDRSGRTLTIVRAPSVDELSAVEAGAAPEGEDTLEAGEGSDTGGSIDTIPGFGPAAAVSAIAIVLFGAGSRIVVGRRRTASERRDRD</sequence>
<dbReference type="InterPro" id="IPR047792">
    <property type="entry name" value="Hvo_1808-like"/>
</dbReference>
<comment type="caution">
    <text evidence="3">The sequence shown here is derived from an EMBL/GenBank/DDBJ whole genome shotgun (WGS) entry which is preliminary data.</text>
</comment>
<keyword evidence="4" id="KW-1185">Reference proteome</keyword>
<feature type="region of interest" description="Disordered" evidence="1">
    <location>
        <begin position="512"/>
        <end position="536"/>
    </location>
</feature>
<feature type="region of interest" description="Disordered" evidence="1">
    <location>
        <begin position="326"/>
        <end position="347"/>
    </location>
</feature>
<dbReference type="Proteomes" id="UP001154061">
    <property type="component" value="Unassembled WGS sequence"/>
</dbReference>
<feature type="transmembrane region" description="Helical" evidence="2">
    <location>
        <begin position="540"/>
        <end position="562"/>
    </location>
</feature>
<name>A0A9Q4L4T3_9EURY</name>
<gene>
    <name evidence="3" type="ORF">NDI89_18585</name>
</gene>
<reference evidence="3" key="1">
    <citation type="submission" date="2022-06" db="EMBL/GenBank/DDBJ databases">
        <title>Natrinema sp. a new haloarchaeum isolate from saline soil.</title>
        <authorList>
            <person name="Strakova D."/>
            <person name="Galisteo C."/>
            <person name="Sanchez-Porro C."/>
            <person name="Ventosa A."/>
        </authorList>
    </citation>
    <scope>NUCLEOTIDE SEQUENCE</scope>
    <source>
        <strain evidence="3">S1CR25-10</strain>
    </source>
</reference>
<evidence type="ECO:0000256" key="1">
    <source>
        <dbReference type="SAM" id="MobiDB-lite"/>
    </source>
</evidence>
<organism evidence="3 4">
    <name type="scientific">Natrinema salsiterrestre</name>
    <dbReference type="NCBI Taxonomy" id="2950540"/>
    <lineage>
        <taxon>Archaea</taxon>
        <taxon>Methanobacteriati</taxon>
        <taxon>Methanobacteriota</taxon>
        <taxon>Stenosarchaea group</taxon>
        <taxon>Halobacteria</taxon>
        <taxon>Halobacteriales</taxon>
        <taxon>Natrialbaceae</taxon>
        <taxon>Natrinema</taxon>
    </lineage>
</organism>
<feature type="region of interest" description="Disordered" evidence="1">
    <location>
        <begin position="38"/>
        <end position="79"/>
    </location>
</feature>
<feature type="compositionally biased region" description="Low complexity" evidence="1">
    <location>
        <begin position="38"/>
        <end position="68"/>
    </location>
</feature>